<reference evidence="1 2" key="1">
    <citation type="journal article" date="2022" name="DNA Res.">
        <title>Chromosomal-level genome assembly of the orchid tree Bauhinia variegata (Leguminosae; Cercidoideae) supports the allotetraploid origin hypothesis of Bauhinia.</title>
        <authorList>
            <person name="Zhong Y."/>
            <person name="Chen Y."/>
            <person name="Zheng D."/>
            <person name="Pang J."/>
            <person name="Liu Y."/>
            <person name="Luo S."/>
            <person name="Meng S."/>
            <person name="Qian L."/>
            <person name="Wei D."/>
            <person name="Dai S."/>
            <person name="Zhou R."/>
        </authorList>
    </citation>
    <scope>NUCLEOTIDE SEQUENCE [LARGE SCALE GENOMIC DNA]</scope>
    <source>
        <strain evidence="1">BV-YZ2020</strain>
    </source>
</reference>
<organism evidence="1 2">
    <name type="scientific">Bauhinia variegata</name>
    <name type="common">Purple orchid tree</name>
    <name type="synonym">Phanera variegata</name>
    <dbReference type="NCBI Taxonomy" id="167791"/>
    <lineage>
        <taxon>Eukaryota</taxon>
        <taxon>Viridiplantae</taxon>
        <taxon>Streptophyta</taxon>
        <taxon>Embryophyta</taxon>
        <taxon>Tracheophyta</taxon>
        <taxon>Spermatophyta</taxon>
        <taxon>Magnoliopsida</taxon>
        <taxon>eudicotyledons</taxon>
        <taxon>Gunneridae</taxon>
        <taxon>Pentapetalae</taxon>
        <taxon>rosids</taxon>
        <taxon>fabids</taxon>
        <taxon>Fabales</taxon>
        <taxon>Fabaceae</taxon>
        <taxon>Cercidoideae</taxon>
        <taxon>Cercideae</taxon>
        <taxon>Bauhiniinae</taxon>
        <taxon>Bauhinia</taxon>
    </lineage>
</organism>
<proteinExistence type="predicted"/>
<name>A0ACB9L8V5_BAUVA</name>
<dbReference type="EMBL" id="CM039437">
    <property type="protein sequence ID" value="KAI4305518.1"/>
    <property type="molecule type" value="Genomic_DNA"/>
</dbReference>
<protein>
    <submittedName>
        <fullName evidence="1">Uncharacterized protein</fullName>
    </submittedName>
</protein>
<evidence type="ECO:0000313" key="2">
    <source>
        <dbReference type="Proteomes" id="UP000828941"/>
    </source>
</evidence>
<comment type="caution">
    <text evidence="1">The sequence shown here is derived from an EMBL/GenBank/DDBJ whole genome shotgun (WGS) entry which is preliminary data.</text>
</comment>
<sequence>MVTGLELIPLFLDIAPKAFGLILKLIPKKGTSDYESKIKSVESILEQMKPFAEGMKQVEELKQLLQTVEEGKQLLHGGKNPKKLEQWIDSFRVLLPVAMFGVLMRMADNMQEIKQLFNQSPRINFHLYFSDEKCKVGYEKFICCINGLRGPEPPFQGVESGITDKTDVATLPMQSVPQTSSAVAASRAVYNPTEHVLKKVVFEALARDDYGKKIVEMAACNVNGVISAERVVQDNQQTDLVIVIATKIFVEEDMIKYLKKKLNRKHVYVKENKHDI</sequence>
<evidence type="ECO:0000313" key="1">
    <source>
        <dbReference type="EMBL" id="KAI4305518.1"/>
    </source>
</evidence>
<keyword evidence="2" id="KW-1185">Reference proteome</keyword>
<gene>
    <name evidence="1" type="ORF">L6164_028880</name>
</gene>
<dbReference type="Proteomes" id="UP000828941">
    <property type="component" value="Chromosome 12"/>
</dbReference>
<accession>A0ACB9L8V5</accession>